<comment type="subcellular location">
    <subcellularLocation>
        <location evidence="5">Cytoplasm</location>
    </subcellularLocation>
</comment>
<evidence type="ECO:0000256" key="6">
    <source>
        <dbReference type="PROSITE-ProRule" id="PRU00050"/>
    </source>
</evidence>
<keyword evidence="5" id="KW-0963">Cytoplasm</keyword>
<dbReference type="HAMAP" id="MF_00099">
    <property type="entry name" value="CheB_chemtxs"/>
    <property type="match status" value="1"/>
</dbReference>
<evidence type="ECO:0000256" key="3">
    <source>
        <dbReference type="ARBA" id="ARBA00022801"/>
    </source>
</evidence>
<feature type="active site" evidence="5 6">
    <location>
        <position position="205"/>
    </location>
</feature>
<dbReference type="KEGG" id="ptrp:DCO17_08400"/>
<dbReference type="Pfam" id="PF00072">
    <property type="entry name" value="Response_reg"/>
    <property type="match status" value="1"/>
</dbReference>
<evidence type="ECO:0000256" key="7">
    <source>
        <dbReference type="PROSITE-ProRule" id="PRU00169"/>
    </source>
</evidence>
<keyword evidence="2 5" id="KW-0597">Phosphoprotein</keyword>
<feature type="domain" description="CheB-type methylesterase" evidence="9">
    <location>
        <begin position="193"/>
        <end position="379"/>
    </location>
</feature>
<dbReference type="PROSITE" id="PS50110">
    <property type="entry name" value="RESPONSE_REGULATORY"/>
    <property type="match status" value="1"/>
</dbReference>
<dbReference type="GO" id="GO:0005737">
    <property type="term" value="C:cytoplasm"/>
    <property type="evidence" value="ECO:0007669"/>
    <property type="project" value="UniProtKB-SubCell"/>
</dbReference>
<dbReference type="GO" id="GO:0006935">
    <property type="term" value="P:chemotaxis"/>
    <property type="evidence" value="ECO:0007669"/>
    <property type="project" value="UniProtKB-UniRule"/>
</dbReference>
<dbReference type="NCBIfam" id="NF001965">
    <property type="entry name" value="PRK00742.1"/>
    <property type="match status" value="1"/>
</dbReference>
<dbReference type="GO" id="GO:0008984">
    <property type="term" value="F:protein-glutamate methylesterase activity"/>
    <property type="evidence" value="ECO:0007669"/>
    <property type="project" value="UniProtKB-UniRule"/>
</dbReference>
<dbReference type="PIRSF" id="PIRSF000876">
    <property type="entry name" value="RR_chemtxs_CheB"/>
    <property type="match status" value="1"/>
</dbReference>
<comment type="domain">
    <text evidence="5">Contains a C-terminal catalytic domain, and an N-terminal region which modulates catalytic activity.</text>
</comment>
<comment type="similarity">
    <text evidence="5">Belongs to the CheB family.</text>
</comment>
<comment type="function">
    <text evidence="5">Involved in chemotaxis. Part of a chemotaxis signal transduction system that modulates chemotaxis in response to various stimuli. Catalyzes the demethylation of specific methylglutamate residues introduced into the chemoreceptors (methyl-accepting chemotaxis proteins or MCP) by CheR. Also mediates the irreversible deamidation of specific glutamine residues to glutamic acid.</text>
</comment>
<feature type="modified residue" description="4-aspartylphosphate" evidence="5 7">
    <location>
        <position position="76"/>
    </location>
</feature>
<evidence type="ECO:0000313" key="11">
    <source>
        <dbReference type="Proteomes" id="UP000503312"/>
    </source>
</evidence>
<dbReference type="AlphaFoldDB" id="A0A6M9PZC9"/>
<dbReference type="Pfam" id="PF01339">
    <property type="entry name" value="CheB_methylest"/>
    <property type="match status" value="1"/>
</dbReference>
<comment type="PTM">
    <text evidence="5">Phosphorylated by CheA. Phosphorylation of the N-terminal regulatory domain activates the methylesterase activity.</text>
</comment>
<dbReference type="SUPFAM" id="SSF52738">
    <property type="entry name" value="Methylesterase CheB, C-terminal domain"/>
    <property type="match status" value="1"/>
</dbReference>
<dbReference type="PROSITE" id="PS50122">
    <property type="entry name" value="CHEB"/>
    <property type="match status" value="1"/>
</dbReference>
<evidence type="ECO:0000256" key="4">
    <source>
        <dbReference type="ARBA" id="ARBA00048267"/>
    </source>
</evidence>
<organism evidence="10 11">
    <name type="scientific">Polynucleobacter tropicus</name>
    <dbReference type="NCBI Taxonomy" id="1743174"/>
    <lineage>
        <taxon>Bacteria</taxon>
        <taxon>Pseudomonadati</taxon>
        <taxon>Pseudomonadota</taxon>
        <taxon>Betaproteobacteria</taxon>
        <taxon>Burkholderiales</taxon>
        <taxon>Burkholderiaceae</taxon>
        <taxon>Polynucleobacter</taxon>
    </lineage>
</organism>
<evidence type="ECO:0000259" key="9">
    <source>
        <dbReference type="PROSITE" id="PS50122"/>
    </source>
</evidence>
<evidence type="ECO:0000256" key="1">
    <source>
        <dbReference type="ARBA" id="ARBA00022500"/>
    </source>
</evidence>
<dbReference type="InterPro" id="IPR000673">
    <property type="entry name" value="Sig_transdc_resp-reg_Me-estase"/>
</dbReference>
<keyword evidence="1 5" id="KW-0145">Chemotaxis</keyword>
<dbReference type="GO" id="GO:0000156">
    <property type="term" value="F:phosphorelay response regulator activity"/>
    <property type="evidence" value="ECO:0007669"/>
    <property type="project" value="InterPro"/>
</dbReference>
<dbReference type="Gene3D" id="3.40.50.2300">
    <property type="match status" value="1"/>
</dbReference>
<dbReference type="EMBL" id="CP028942">
    <property type="protein sequence ID" value="QKM65252.1"/>
    <property type="molecule type" value="Genomic_DNA"/>
</dbReference>
<dbReference type="EC" id="3.1.1.61" evidence="5"/>
<reference evidence="10 11" key="1">
    <citation type="submission" date="2018-04" db="EMBL/GenBank/DDBJ databases">
        <title>Polynucleobacter sp. UH21B genome.</title>
        <authorList>
            <person name="Hahn M.W."/>
        </authorList>
    </citation>
    <scope>NUCLEOTIDE SEQUENCE [LARGE SCALE GENOMIC DNA]</scope>
    <source>
        <strain evidence="10 11">MWH-UH21B</strain>
    </source>
</reference>
<dbReference type="EC" id="3.5.1.44" evidence="5"/>
<keyword evidence="3 5" id="KW-0378">Hydrolase</keyword>
<evidence type="ECO:0000313" key="10">
    <source>
        <dbReference type="EMBL" id="QKM65252.1"/>
    </source>
</evidence>
<keyword evidence="11" id="KW-1185">Reference proteome</keyword>
<dbReference type="Proteomes" id="UP000503312">
    <property type="component" value="Chromosome"/>
</dbReference>
<dbReference type="GO" id="GO:0050568">
    <property type="term" value="F:protein-glutamine glutaminase activity"/>
    <property type="evidence" value="ECO:0007669"/>
    <property type="project" value="UniProtKB-UniRule"/>
</dbReference>
<dbReference type="InterPro" id="IPR008248">
    <property type="entry name" value="CheB-like"/>
</dbReference>
<dbReference type="Gene3D" id="3.40.50.180">
    <property type="entry name" value="Methylesterase CheB, C-terminal domain"/>
    <property type="match status" value="1"/>
</dbReference>
<feature type="active site" evidence="5 6">
    <location>
        <position position="232"/>
    </location>
</feature>
<comment type="catalytic activity">
    <reaction evidence="4 5">
        <text>[protein]-L-glutamate 5-O-methyl ester + H2O = L-glutamyl-[protein] + methanol + H(+)</text>
        <dbReference type="Rhea" id="RHEA:23236"/>
        <dbReference type="Rhea" id="RHEA-COMP:10208"/>
        <dbReference type="Rhea" id="RHEA-COMP:10311"/>
        <dbReference type="ChEBI" id="CHEBI:15377"/>
        <dbReference type="ChEBI" id="CHEBI:15378"/>
        <dbReference type="ChEBI" id="CHEBI:17790"/>
        <dbReference type="ChEBI" id="CHEBI:29973"/>
        <dbReference type="ChEBI" id="CHEBI:82795"/>
        <dbReference type="EC" id="3.1.1.61"/>
    </reaction>
</comment>
<evidence type="ECO:0000256" key="5">
    <source>
        <dbReference type="HAMAP-Rule" id="MF_00099"/>
    </source>
</evidence>
<sequence length="387" mass="41773">MLRIYLNKISGEFLRTTVLITSKIRVLIVDDSAVIRKIVTKCLKGCDQIEVIGYAVDGEDAANAVESLSPDVVILDTEMPKINGIQALKNIRENHRDLPIIMFASHAHDDSEAAIEAYSVGASDCVAKPDHTNVSISDIGRVVESDLIPKIIHHAGQRISRKQLNLRKNPTNTQQEVGVTNGVHQNERTYLERLSDVRAICIGSSTGGPIALIELLKQIRPTLNIPIFIVQHMPEGFTASLATRLEAISNLRVKEAEHGEIAIPGYVYIARGGLHMALTKVGADIAIHLNSKAAENNCRPSVDVLFRSASQVYGSAVLAIVLTGMGSDGLQGCHAISNQKGLIFVQDEQSSVVWGMPGSVSNAGLASKVMNINAIAEQINLCKLDLA</sequence>
<dbReference type="CDD" id="cd16432">
    <property type="entry name" value="CheB_Rec"/>
    <property type="match status" value="1"/>
</dbReference>
<evidence type="ECO:0000256" key="2">
    <source>
        <dbReference type="ARBA" id="ARBA00022553"/>
    </source>
</evidence>
<name>A0A6M9PZC9_9BURK</name>
<dbReference type="SUPFAM" id="SSF52172">
    <property type="entry name" value="CheY-like"/>
    <property type="match status" value="1"/>
</dbReference>
<gene>
    <name evidence="5" type="primary">cheB</name>
    <name evidence="10" type="ORF">DCO17_08400</name>
</gene>
<dbReference type="InterPro" id="IPR035909">
    <property type="entry name" value="CheB_C"/>
</dbReference>
<dbReference type="InterPro" id="IPR011006">
    <property type="entry name" value="CheY-like_superfamily"/>
</dbReference>
<protein>
    <recommendedName>
        <fullName evidence="5">Protein-glutamate methylesterase/protein-glutamine glutaminase</fullName>
        <ecNumber evidence="5">3.1.1.61</ecNumber>
        <ecNumber evidence="5">3.5.1.44</ecNumber>
    </recommendedName>
</protein>
<proteinExistence type="inferred from homology"/>
<accession>A0A6M9PZC9</accession>
<dbReference type="PANTHER" id="PTHR42872:SF3">
    <property type="entry name" value="PROTEIN-GLUTAMATE METHYLESTERASE_PROTEIN-GLUTAMINE GLUTAMINASE 1"/>
    <property type="match status" value="1"/>
</dbReference>
<dbReference type="InterPro" id="IPR001789">
    <property type="entry name" value="Sig_transdc_resp-reg_receiver"/>
</dbReference>
<dbReference type="SMART" id="SM00448">
    <property type="entry name" value="REC"/>
    <property type="match status" value="1"/>
</dbReference>
<comment type="catalytic activity">
    <reaction evidence="5">
        <text>L-glutaminyl-[protein] + H2O = L-glutamyl-[protein] + NH4(+)</text>
        <dbReference type="Rhea" id="RHEA:16441"/>
        <dbReference type="Rhea" id="RHEA-COMP:10207"/>
        <dbReference type="Rhea" id="RHEA-COMP:10208"/>
        <dbReference type="ChEBI" id="CHEBI:15377"/>
        <dbReference type="ChEBI" id="CHEBI:28938"/>
        <dbReference type="ChEBI" id="CHEBI:29973"/>
        <dbReference type="ChEBI" id="CHEBI:30011"/>
        <dbReference type="EC" id="3.5.1.44"/>
    </reaction>
</comment>
<dbReference type="PANTHER" id="PTHR42872">
    <property type="entry name" value="PROTEIN-GLUTAMATE METHYLESTERASE/PROTEIN-GLUTAMINE GLUTAMINASE"/>
    <property type="match status" value="1"/>
</dbReference>
<feature type="domain" description="Response regulatory" evidence="8">
    <location>
        <begin position="25"/>
        <end position="143"/>
    </location>
</feature>
<feature type="active site" evidence="5 6">
    <location>
        <position position="328"/>
    </location>
</feature>
<dbReference type="CDD" id="cd17541">
    <property type="entry name" value="REC_CheB-like"/>
    <property type="match status" value="1"/>
</dbReference>
<evidence type="ECO:0000259" key="8">
    <source>
        <dbReference type="PROSITE" id="PS50110"/>
    </source>
</evidence>